<evidence type="ECO:0000256" key="1">
    <source>
        <dbReference type="ARBA" id="ARBA00022898"/>
    </source>
</evidence>
<dbReference type="InterPro" id="IPR026960">
    <property type="entry name" value="RVT-Znf"/>
</dbReference>
<dbReference type="InterPro" id="IPR025558">
    <property type="entry name" value="DUF4283"/>
</dbReference>
<comment type="caution">
    <text evidence="6">The sequence shown here is derived from an EMBL/GenBank/DDBJ whole genome shotgun (WGS) entry which is preliminary data.</text>
</comment>
<organism evidence="6">
    <name type="scientific">Tanacetum cinerariifolium</name>
    <name type="common">Dalmatian daisy</name>
    <name type="synonym">Chrysanthemum cinerariifolium</name>
    <dbReference type="NCBI Taxonomy" id="118510"/>
    <lineage>
        <taxon>Eukaryota</taxon>
        <taxon>Viridiplantae</taxon>
        <taxon>Streptophyta</taxon>
        <taxon>Embryophyta</taxon>
        <taxon>Tracheophyta</taxon>
        <taxon>Spermatophyta</taxon>
        <taxon>Magnoliopsida</taxon>
        <taxon>eudicotyledons</taxon>
        <taxon>Gunneridae</taxon>
        <taxon>Pentapetalae</taxon>
        <taxon>asterids</taxon>
        <taxon>campanulids</taxon>
        <taxon>Asterales</taxon>
        <taxon>Asteraceae</taxon>
        <taxon>Asteroideae</taxon>
        <taxon>Anthemideae</taxon>
        <taxon>Anthemidinae</taxon>
        <taxon>Tanacetum</taxon>
    </lineage>
</organism>
<dbReference type="EMBL" id="BKCJ010001127">
    <property type="protein sequence ID" value="GEU39058.1"/>
    <property type="molecule type" value="Genomic_DNA"/>
</dbReference>
<feature type="region of interest" description="Disordered" evidence="2">
    <location>
        <begin position="562"/>
        <end position="600"/>
    </location>
</feature>
<dbReference type="Pfam" id="PF00266">
    <property type="entry name" value="Aminotran_5"/>
    <property type="match status" value="1"/>
</dbReference>
<evidence type="ECO:0000259" key="4">
    <source>
        <dbReference type="Pfam" id="PF13966"/>
    </source>
</evidence>
<dbReference type="InterPro" id="IPR015421">
    <property type="entry name" value="PyrdxlP-dep_Trfase_major"/>
</dbReference>
<dbReference type="Pfam" id="PF14111">
    <property type="entry name" value="DUF4283"/>
    <property type="match status" value="1"/>
</dbReference>
<keyword evidence="1" id="KW-0663">Pyridoxal phosphate</keyword>
<evidence type="ECO:0000313" key="6">
    <source>
        <dbReference type="EMBL" id="GEU39058.1"/>
    </source>
</evidence>
<dbReference type="SUPFAM" id="SSF56219">
    <property type="entry name" value="DNase I-like"/>
    <property type="match status" value="1"/>
</dbReference>
<dbReference type="SUPFAM" id="SSF53383">
    <property type="entry name" value="PLP-dependent transferases"/>
    <property type="match status" value="1"/>
</dbReference>
<gene>
    <name evidence="6" type="ORF">Tci_011036</name>
</gene>
<dbReference type="InterPro" id="IPR000192">
    <property type="entry name" value="Aminotrans_V_dom"/>
</dbReference>
<protein>
    <submittedName>
        <fullName evidence="6">Probable L-cysteine desulfhydrase, chloroplastic</fullName>
    </submittedName>
</protein>
<evidence type="ECO:0000259" key="3">
    <source>
        <dbReference type="Pfam" id="PF00266"/>
    </source>
</evidence>
<dbReference type="InterPro" id="IPR015424">
    <property type="entry name" value="PyrdxlP-dep_Trfase"/>
</dbReference>
<reference evidence="6" key="1">
    <citation type="journal article" date="2019" name="Sci. Rep.">
        <title>Draft genome of Tanacetum cinerariifolium, the natural source of mosquito coil.</title>
        <authorList>
            <person name="Yamashiro T."/>
            <person name="Shiraishi A."/>
            <person name="Satake H."/>
            <person name="Nakayama K."/>
        </authorList>
    </citation>
    <scope>NUCLEOTIDE SEQUENCE</scope>
</reference>
<feature type="domain" description="DUF4283" evidence="5">
    <location>
        <begin position="645"/>
        <end position="727"/>
    </location>
</feature>
<dbReference type="Pfam" id="PF13966">
    <property type="entry name" value="zf-RVT"/>
    <property type="match status" value="1"/>
</dbReference>
<dbReference type="Gene3D" id="3.60.10.10">
    <property type="entry name" value="Endonuclease/exonuclease/phosphatase"/>
    <property type="match status" value="1"/>
</dbReference>
<evidence type="ECO:0000256" key="2">
    <source>
        <dbReference type="SAM" id="MobiDB-lite"/>
    </source>
</evidence>
<accession>A0A6L2JPP7</accession>
<feature type="domain" description="Aminotransferase class V" evidence="3">
    <location>
        <begin position="78"/>
        <end position="271"/>
    </location>
</feature>
<dbReference type="Gene3D" id="3.40.640.10">
    <property type="entry name" value="Type I PLP-dependent aspartate aminotransferase-like (Major domain)"/>
    <property type="match status" value="1"/>
</dbReference>
<sequence>MSSNKKKNEEEVNGKHKYLTPTDIQTEFAHHDPTIARINNGSFGSCPSSVISSQHQYQLQFLQQPDHFYFNNLKPSILRSRHFIQTLTNAKHVDQISIVDNATTAAAIVLQYVKWSFFNKSFNKGDTAVMLHYAYGAVKKSVEAYVTRSGGHVIEVKMPFPVVSEDQIICAFRDALVQGKSGGRKVRLAVIDHITSMPSVVIPVRKLVKMCRDEGVDCIFVDAAHAIGSIQVDVEDIGADFYTSNLHKWLFCPPSIAFLYSRNPEVSNLHHPVVSHEYGNGLAIESSWIGTRDYSAQLVVPEALEFVSRFEGGLEGLMKWNHDKVVEMAEMLVKAWGTNLGSPLDMCSSMVMIGLPACLGITSDSDGLKLRSHLREYYKVEVPIYYRQPKDGEVNPVTGQYRCSVVKGEGTAKPINLASCFGQEALKGKDQIEKKPNNRSNKRSVRLPVRYNDHIMNNSSQIRANSESNKRLDEIRAKIGDNIENVDSEGESVEMLMNECNPKDNADGNGGKGVNDSVVDSVEVNECRKECLDKSLHRVERTALDTESSDIGCSGKDEVIETELGEVNGNSSKKMDNESDLGTDKSLNGNEKDLKNQNNNKSYAKVAKENMYQESNKLNIVPTSLNELGEEVVVFDEELVKLGSKKWELTLCGQLVGHHMSLPMLNYHLRRMWAKYGFKEIIDNGNGKWLFKFSREEGLNEVVSKSPWIVNGKPLLVYKWDPAIGLERIEPSVLPVWVKLVNMPMEAWTNAGISAIADKNQGIKGTKKVKVEYDWKAPICSHCKVFGHTFDQCVKREKTVEELAQKDLVNKKKREELEFQAVHNRNKRNIRNAEVNKQGVYQNRVMGIRVEAENRVRQQKHSGNHTLNDRDKGQNGGESSNKFSVLNGICDDDTHDLNMLKDKVLVDKYLNLKQQPSIEEQKNWSNEMRKYFKRSWDSDREKDNDEVLDRMEGIAEDVLEDDSFAAKNITANEMNGKIYGQWDWVSNAKHCVGGCRIVIGWNSDVVRLMVVHESKQQMLCVIENITDHSKVFCSFIYASNSNSERRELWKELDMAKKSIGDNSWVLMGDFNVSLYINEHTAGRSIIDRDMQEFKDCVNSLEIEDVCSSGVQYTWIKSPLSPTTSIMKTLDRVMANEKLIGDYNQAFAMFYPFIVSDHSPAVLVIPGVMSKKKKSFKFANFVAEKEDFLPIVAQSWKNDVKDLKAAGCSKDKLKGAQNAVNEKPHDNERKKIAASLLNAYNEVLGDVLFQMAKVEWLNEGDRNTAFFHKVVKSKRSKNRIMSINNCQGTVVEGKEIAKEFVKHFENFLGQSQDVDSIGINVGLIGSLAIHAKIGRWGSLESPFYKISERSKGTRMLYLSPGKDEYYMVAAGNSLALNQGIQEEQKEIKCAICEISDSKAPGPDGYSACFFKKAWTVVGNDVCQAIKDFFENGKLLKEINSTLIAVVPKVDQPNNVTEFRPIACCNSAFIQGRSIQDNILLTQELLKGYNRKGGSKRCALKIDIAKAYDTAQDFKYHAGCKEMKLTHLCFADDLLVMCHGSAESVVVIKEVLEMFSRVSGLKPNMSKSTIFFSNLDIGEKGRIQNIMPFQIGTFPTRYLGVPLITKRLGNLECKQLVDKVKNRIGDWKNKFLSYAGRVQLIASVLSSLHIYWASVFLLLKSTVKDIERVLKGFLWNQGDMARGKARIAWKTICKPKMQGGLGFKELGPWNEVLLTKHLWNIAASKETLWVQWIHMVKLKKRSVWEVDIETNDSWIWKALLNLRSKARRHIEHKIGNGEETSVWFDKWCDSGPLCQLITNRDIYDARFDVKASVADMITNGQWIWEDEWQSKFPNICSIQVPIITNEKDRVVWRSKNGSYKKFSVKQVWYDYNDERPSVTWGHLVWFSQCIPSHMFVVWMAIHGRLMTQDRLLMWNKDHSMLCSLCKNCMDSHSHLFFQCTYSGKIWELLKDKMKGADIPNDWPSIIDVMAIKYHNRSIKSVLSRIVLGAAVYYIWQERNKRQFTNKRTMEDLCGIILDTVKLKLCSMRVIQTVFVESVEAEWGIKFKYVQITKAQKCLGLVIMLYWFYRAVIRQFPVVYIHIAHGTRNSEQCKMMLLGPSLSCMEVWLVLTKVFIKEAAISVSSVFSVLAEIAR</sequence>
<evidence type="ECO:0000259" key="5">
    <source>
        <dbReference type="Pfam" id="PF14111"/>
    </source>
</evidence>
<dbReference type="PANTHER" id="PTHR43092">
    <property type="entry name" value="L-CYSTEINE DESULFHYDRASE"/>
    <property type="match status" value="1"/>
</dbReference>
<name>A0A6L2JPP7_TANCI</name>
<dbReference type="InterPro" id="IPR036691">
    <property type="entry name" value="Endo/exonu/phosph_ase_sf"/>
</dbReference>
<dbReference type="SUPFAM" id="SSF64484">
    <property type="entry name" value="beta and beta-prime subunits of DNA dependent RNA-polymerase"/>
    <property type="match status" value="1"/>
</dbReference>
<proteinExistence type="predicted"/>
<dbReference type="PANTHER" id="PTHR43092:SF2">
    <property type="entry name" value="HERCYNYLCYSTEINE SULFOXIDE LYASE"/>
    <property type="match status" value="1"/>
</dbReference>
<feature type="domain" description="Reverse transcriptase zinc-binding" evidence="4">
    <location>
        <begin position="1860"/>
        <end position="1944"/>
    </location>
</feature>
<feature type="region of interest" description="Disordered" evidence="2">
    <location>
        <begin position="854"/>
        <end position="880"/>
    </location>
</feature>